<name>A0A3R8KH39_9LACO</name>
<accession>A0A3R8KH39</accession>
<dbReference type="OrthoDB" id="2610916at2"/>
<keyword evidence="1" id="KW-0472">Membrane</keyword>
<evidence type="ECO:0008006" key="4">
    <source>
        <dbReference type="Google" id="ProtNLM"/>
    </source>
</evidence>
<protein>
    <recommendedName>
        <fullName evidence="4">Integral membrane protein</fullName>
    </recommendedName>
</protein>
<dbReference type="AlphaFoldDB" id="A0A3R8KH39"/>
<dbReference type="EMBL" id="QWZQ01000043">
    <property type="protein sequence ID" value="RRK09685.1"/>
    <property type="molecule type" value="Genomic_DNA"/>
</dbReference>
<keyword evidence="1" id="KW-0812">Transmembrane</keyword>
<sequence length="143" mass="16431">MYKTLVTNFIRVTLLTTLWVLLLVTLFMGNQLLSVGTVWRFFGIGGVMGLVMGCGYPVLWNVVTWPAPVTVVIATGLNVLAGYLVTALFSNDWLYQLVPFWWEVALITLIGHTLFFYVYQKWQSQKMARRLNQLSAQRHNQRD</sequence>
<keyword evidence="1" id="KW-1133">Transmembrane helix</keyword>
<evidence type="ECO:0000313" key="2">
    <source>
        <dbReference type="EMBL" id="RRK09685.1"/>
    </source>
</evidence>
<dbReference type="Proteomes" id="UP000283633">
    <property type="component" value="Unassembled WGS sequence"/>
</dbReference>
<keyword evidence="3" id="KW-1185">Reference proteome</keyword>
<feature type="transmembrane region" description="Helical" evidence="1">
    <location>
        <begin position="12"/>
        <end position="33"/>
    </location>
</feature>
<feature type="transmembrane region" description="Helical" evidence="1">
    <location>
        <begin position="67"/>
        <end position="88"/>
    </location>
</feature>
<dbReference type="RefSeq" id="WP_125073029.1">
    <property type="nucleotide sequence ID" value="NZ_QWZQ01000043.1"/>
</dbReference>
<evidence type="ECO:0000256" key="1">
    <source>
        <dbReference type="SAM" id="Phobius"/>
    </source>
</evidence>
<feature type="transmembrane region" description="Helical" evidence="1">
    <location>
        <begin position="39"/>
        <end position="60"/>
    </location>
</feature>
<organism evidence="2 3">
    <name type="scientific">Lactiplantibacillus garii</name>
    <dbReference type="NCBI Taxonomy" id="2306423"/>
    <lineage>
        <taxon>Bacteria</taxon>
        <taxon>Bacillati</taxon>
        <taxon>Bacillota</taxon>
        <taxon>Bacilli</taxon>
        <taxon>Lactobacillales</taxon>
        <taxon>Lactobacillaceae</taxon>
        <taxon>Lactiplantibacillus</taxon>
    </lineage>
</organism>
<evidence type="ECO:0000313" key="3">
    <source>
        <dbReference type="Proteomes" id="UP000283633"/>
    </source>
</evidence>
<reference evidence="2 3" key="1">
    <citation type="submission" date="2018-08" db="EMBL/GenBank/DDBJ databases">
        <title>Genome Lactobacillus garii FI11369.</title>
        <authorList>
            <person name="Diaz M."/>
            <person name="Narbad A."/>
        </authorList>
    </citation>
    <scope>NUCLEOTIDE SEQUENCE [LARGE SCALE GENOMIC DNA]</scope>
    <source>
        <strain evidence="2 3">FI11369</strain>
    </source>
</reference>
<comment type="caution">
    <text evidence="2">The sequence shown here is derived from an EMBL/GenBank/DDBJ whole genome shotgun (WGS) entry which is preliminary data.</text>
</comment>
<proteinExistence type="predicted"/>
<gene>
    <name evidence="2" type="ORF">D1831_11315</name>
</gene>
<feature type="transmembrane region" description="Helical" evidence="1">
    <location>
        <begin position="100"/>
        <end position="119"/>
    </location>
</feature>